<reference evidence="1 2" key="1">
    <citation type="journal article" date="2021" name="BMC Biol.">
        <title>Horizontally acquired antibacterial genes associated with adaptive radiation of ladybird beetles.</title>
        <authorList>
            <person name="Li H.S."/>
            <person name="Tang X.F."/>
            <person name="Huang Y.H."/>
            <person name="Xu Z.Y."/>
            <person name="Chen M.L."/>
            <person name="Du X.Y."/>
            <person name="Qiu B.Y."/>
            <person name="Chen P.T."/>
            <person name="Zhang W."/>
            <person name="Slipinski A."/>
            <person name="Escalona H.E."/>
            <person name="Waterhouse R.M."/>
            <person name="Zwick A."/>
            <person name="Pang H."/>
        </authorList>
    </citation>
    <scope>NUCLEOTIDE SEQUENCE [LARGE SCALE GENOMIC DNA]</scope>
    <source>
        <strain evidence="1">SYSU2018</strain>
    </source>
</reference>
<dbReference type="AlphaFoldDB" id="A0ABD2MH03"/>
<dbReference type="EMBL" id="JABFTP020000001">
    <property type="protein sequence ID" value="KAL3265659.1"/>
    <property type="molecule type" value="Genomic_DNA"/>
</dbReference>
<accession>A0ABD2MH03</accession>
<evidence type="ECO:0000313" key="1">
    <source>
        <dbReference type="EMBL" id="KAL3265659.1"/>
    </source>
</evidence>
<dbReference type="Proteomes" id="UP001516400">
    <property type="component" value="Unassembled WGS sequence"/>
</dbReference>
<gene>
    <name evidence="1" type="ORF">HHI36_009863</name>
</gene>
<comment type="caution">
    <text evidence="1">The sequence shown here is derived from an EMBL/GenBank/DDBJ whole genome shotgun (WGS) entry which is preliminary data.</text>
</comment>
<organism evidence="1 2">
    <name type="scientific">Cryptolaemus montrouzieri</name>
    <dbReference type="NCBI Taxonomy" id="559131"/>
    <lineage>
        <taxon>Eukaryota</taxon>
        <taxon>Metazoa</taxon>
        <taxon>Ecdysozoa</taxon>
        <taxon>Arthropoda</taxon>
        <taxon>Hexapoda</taxon>
        <taxon>Insecta</taxon>
        <taxon>Pterygota</taxon>
        <taxon>Neoptera</taxon>
        <taxon>Endopterygota</taxon>
        <taxon>Coleoptera</taxon>
        <taxon>Polyphaga</taxon>
        <taxon>Cucujiformia</taxon>
        <taxon>Coccinelloidea</taxon>
        <taxon>Coccinellidae</taxon>
        <taxon>Scymninae</taxon>
        <taxon>Scymnini</taxon>
        <taxon>Cryptolaemus</taxon>
    </lineage>
</organism>
<name>A0ABD2MH03_9CUCU</name>
<protein>
    <submittedName>
        <fullName evidence="1">Uncharacterized protein</fullName>
    </submittedName>
</protein>
<proteinExistence type="predicted"/>
<sequence length="74" mass="8651">MEKLGFRVEICTAEQRSYTFPNMNTLYDSVKAVNPFLANIPDNKHSDYFEDYTAIMRKLDTVKLTGPIIMMKKR</sequence>
<keyword evidence="2" id="KW-1185">Reference proteome</keyword>
<evidence type="ECO:0000313" key="2">
    <source>
        <dbReference type="Proteomes" id="UP001516400"/>
    </source>
</evidence>